<dbReference type="PANTHER" id="PTHR34222">
    <property type="entry name" value="GAG_PRE-INTEGRS DOMAIN-CONTAINING PROTEIN"/>
    <property type="match status" value="1"/>
</dbReference>
<accession>A0AAV3PAE8</accession>
<reference evidence="1 2" key="1">
    <citation type="submission" date="2024-01" db="EMBL/GenBank/DDBJ databases">
        <title>The complete chloroplast genome sequence of Lithospermum erythrorhizon: insights into the phylogenetic relationship among Boraginaceae species and the maternal lineages of purple gromwells.</title>
        <authorList>
            <person name="Okada T."/>
            <person name="Watanabe K."/>
        </authorList>
    </citation>
    <scope>NUCLEOTIDE SEQUENCE [LARGE SCALE GENOMIC DNA]</scope>
</reference>
<evidence type="ECO:0000313" key="2">
    <source>
        <dbReference type="Proteomes" id="UP001454036"/>
    </source>
</evidence>
<dbReference type="Proteomes" id="UP001454036">
    <property type="component" value="Unassembled WGS sequence"/>
</dbReference>
<sequence>MPAHSSSGERKWIRVKKYFSDLQDLWHELDLYLKSDPLCNKYSIKQIQQLEKGRVFEFLTGLNNDLDEVRGRIVSRSPFPNTKESFSEVRREEKRRRIIAEEKGHGVNIVNAMATFEQAARNSMGIRRIGHQ</sequence>
<dbReference type="EMBL" id="BAABME010001207">
    <property type="protein sequence ID" value="GAA0148238.1"/>
    <property type="molecule type" value="Genomic_DNA"/>
</dbReference>
<comment type="caution">
    <text evidence="1">The sequence shown here is derived from an EMBL/GenBank/DDBJ whole genome shotgun (WGS) entry which is preliminary data.</text>
</comment>
<keyword evidence="2" id="KW-1185">Reference proteome</keyword>
<organism evidence="1 2">
    <name type="scientific">Lithospermum erythrorhizon</name>
    <name type="common">Purple gromwell</name>
    <name type="synonym">Lithospermum officinale var. erythrorhizon</name>
    <dbReference type="NCBI Taxonomy" id="34254"/>
    <lineage>
        <taxon>Eukaryota</taxon>
        <taxon>Viridiplantae</taxon>
        <taxon>Streptophyta</taxon>
        <taxon>Embryophyta</taxon>
        <taxon>Tracheophyta</taxon>
        <taxon>Spermatophyta</taxon>
        <taxon>Magnoliopsida</taxon>
        <taxon>eudicotyledons</taxon>
        <taxon>Gunneridae</taxon>
        <taxon>Pentapetalae</taxon>
        <taxon>asterids</taxon>
        <taxon>lamiids</taxon>
        <taxon>Boraginales</taxon>
        <taxon>Boraginaceae</taxon>
        <taxon>Boraginoideae</taxon>
        <taxon>Lithospermeae</taxon>
        <taxon>Lithospermum</taxon>
    </lineage>
</organism>
<gene>
    <name evidence="1" type="ORF">LIER_07739</name>
</gene>
<proteinExistence type="predicted"/>
<evidence type="ECO:0000313" key="1">
    <source>
        <dbReference type="EMBL" id="GAA0148238.1"/>
    </source>
</evidence>
<dbReference type="AlphaFoldDB" id="A0AAV3PAE8"/>
<name>A0AAV3PAE8_LITER</name>
<dbReference type="PANTHER" id="PTHR34222:SF40">
    <property type="match status" value="1"/>
</dbReference>
<protein>
    <submittedName>
        <fullName evidence="1">Uncharacterized protein</fullName>
    </submittedName>
</protein>